<dbReference type="InterPro" id="IPR004827">
    <property type="entry name" value="bZIP"/>
</dbReference>
<dbReference type="Proteomes" id="UP000799441">
    <property type="component" value="Unassembled WGS sequence"/>
</dbReference>
<feature type="compositionally biased region" description="Basic and acidic residues" evidence="1">
    <location>
        <begin position="1"/>
        <end position="12"/>
    </location>
</feature>
<feature type="region of interest" description="Disordered" evidence="1">
    <location>
        <begin position="1"/>
        <end position="23"/>
    </location>
</feature>
<dbReference type="AlphaFoldDB" id="A0A9P4UKH4"/>
<dbReference type="CDD" id="cd14688">
    <property type="entry name" value="bZIP_YAP"/>
    <property type="match status" value="1"/>
</dbReference>
<dbReference type="OrthoDB" id="3945980at2759"/>
<name>A0A9P4UKH4_9PEZI</name>
<protein>
    <recommendedName>
        <fullName evidence="2">BZIP domain-containing protein</fullName>
    </recommendedName>
</protein>
<evidence type="ECO:0000256" key="1">
    <source>
        <dbReference type="SAM" id="MobiDB-lite"/>
    </source>
</evidence>
<gene>
    <name evidence="3" type="ORF">K431DRAFT_308197</name>
</gene>
<sequence length="135" mass="15127">MSDSTLDDRDAYISDAGDSDQMEKRCRTDITLVEDAASRKKPQNRIAQRAYRKRLKSRMEELEKLRDTMTVAKMSLVIGAPPGTDQDEPNKQAVSNQLLIPTFGAPMLRGPIESTKSVSYFESRNNAMTISRTGL</sequence>
<dbReference type="PANTHER" id="PTHR39607">
    <property type="entry name" value="XANTHOCILLIN BIOSYNTHESIS CLUSTER TRANSCRIPTION FACTOR XANC-RELATED"/>
    <property type="match status" value="1"/>
</dbReference>
<organism evidence="3 4">
    <name type="scientific">Polychaeton citri CBS 116435</name>
    <dbReference type="NCBI Taxonomy" id="1314669"/>
    <lineage>
        <taxon>Eukaryota</taxon>
        <taxon>Fungi</taxon>
        <taxon>Dikarya</taxon>
        <taxon>Ascomycota</taxon>
        <taxon>Pezizomycotina</taxon>
        <taxon>Dothideomycetes</taxon>
        <taxon>Dothideomycetidae</taxon>
        <taxon>Capnodiales</taxon>
        <taxon>Capnodiaceae</taxon>
        <taxon>Polychaeton</taxon>
    </lineage>
</organism>
<dbReference type="GO" id="GO:0003700">
    <property type="term" value="F:DNA-binding transcription factor activity"/>
    <property type="evidence" value="ECO:0007669"/>
    <property type="project" value="InterPro"/>
</dbReference>
<dbReference type="EMBL" id="MU003919">
    <property type="protein sequence ID" value="KAF2715935.1"/>
    <property type="molecule type" value="Genomic_DNA"/>
</dbReference>
<dbReference type="PROSITE" id="PS00036">
    <property type="entry name" value="BZIP_BASIC"/>
    <property type="match status" value="1"/>
</dbReference>
<proteinExistence type="predicted"/>
<dbReference type="InterPro" id="IPR046347">
    <property type="entry name" value="bZIP_sf"/>
</dbReference>
<evidence type="ECO:0000259" key="2">
    <source>
        <dbReference type="PROSITE" id="PS00036"/>
    </source>
</evidence>
<dbReference type="InterPro" id="IPR052635">
    <property type="entry name" value="Sec_Metab_Biosynth_Reg"/>
</dbReference>
<dbReference type="PANTHER" id="PTHR39607:SF1">
    <property type="entry name" value="B-ZIP TRANSCRIPTION FACTOR (EUROFUNG)"/>
    <property type="match status" value="1"/>
</dbReference>
<evidence type="ECO:0000313" key="3">
    <source>
        <dbReference type="EMBL" id="KAF2715935.1"/>
    </source>
</evidence>
<comment type="caution">
    <text evidence="3">The sequence shown here is derived from an EMBL/GenBank/DDBJ whole genome shotgun (WGS) entry which is preliminary data.</text>
</comment>
<evidence type="ECO:0000313" key="4">
    <source>
        <dbReference type="Proteomes" id="UP000799441"/>
    </source>
</evidence>
<dbReference type="Gene3D" id="1.20.5.170">
    <property type="match status" value="1"/>
</dbReference>
<accession>A0A9P4UKH4</accession>
<feature type="domain" description="BZIP" evidence="2">
    <location>
        <begin position="39"/>
        <end position="54"/>
    </location>
</feature>
<reference evidence="3" key="1">
    <citation type="journal article" date="2020" name="Stud. Mycol.">
        <title>101 Dothideomycetes genomes: a test case for predicting lifestyles and emergence of pathogens.</title>
        <authorList>
            <person name="Haridas S."/>
            <person name="Albert R."/>
            <person name="Binder M."/>
            <person name="Bloem J."/>
            <person name="Labutti K."/>
            <person name="Salamov A."/>
            <person name="Andreopoulos B."/>
            <person name="Baker S."/>
            <person name="Barry K."/>
            <person name="Bills G."/>
            <person name="Bluhm B."/>
            <person name="Cannon C."/>
            <person name="Castanera R."/>
            <person name="Culley D."/>
            <person name="Daum C."/>
            <person name="Ezra D."/>
            <person name="Gonzalez J."/>
            <person name="Henrissat B."/>
            <person name="Kuo A."/>
            <person name="Liang C."/>
            <person name="Lipzen A."/>
            <person name="Lutzoni F."/>
            <person name="Magnuson J."/>
            <person name="Mondo S."/>
            <person name="Nolan M."/>
            <person name="Ohm R."/>
            <person name="Pangilinan J."/>
            <person name="Park H.-J."/>
            <person name="Ramirez L."/>
            <person name="Alfaro M."/>
            <person name="Sun H."/>
            <person name="Tritt A."/>
            <person name="Yoshinaga Y."/>
            <person name="Zwiers L.-H."/>
            <person name="Turgeon B."/>
            <person name="Goodwin S."/>
            <person name="Spatafora J."/>
            <person name="Crous P."/>
            <person name="Grigoriev I."/>
        </authorList>
    </citation>
    <scope>NUCLEOTIDE SEQUENCE</scope>
    <source>
        <strain evidence="3">CBS 116435</strain>
    </source>
</reference>
<dbReference type="SUPFAM" id="SSF57959">
    <property type="entry name" value="Leucine zipper domain"/>
    <property type="match status" value="1"/>
</dbReference>
<keyword evidence="4" id="KW-1185">Reference proteome</keyword>